<sequence length="136" mass="15206">MERVCSRQKAQKELDQSISQCREKLTTFIQSNHNNVCRNLPEPNGGDTGTNQHTKYSKSRNSATSQRPSSVKNQTTSRSLQSNCFNSPMNLSNAHLLHTNSVGTKAENKLSYKSHMGRSTQDLYDSVSLKDGMKVI</sequence>
<feature type="compositionally biased region" description="Polar residues" evidence="1">
    <location>
        <begin position="49"/>
        <end position="81"/>
    </location>
</feature>
<dbReference type="AlphaFoldDB" id="A0A183NNI7"/>
<proteinExistence type="predicted"/>
<gene>
    <name evidence="2" type="ORF">SMTD_LOCUS3671</name>
</gene>
<evidence type="ECO:0000256" key="1">
    <source>
        <dbReference type="SAM" id="MobiDB-lite"/>
    </source>
</evidence>
<keyword evidence="3" id="KW-1185">Reference proteome</keyword>
<dbReference type="Proteomes" id="UP000269396">
    <property type="component" value="Unassembled WGS sequence"/>
</dbReference>
<feature type="region of interest" description="Disordered" evidence="1">
    <location>
        <begin position="33"/>
        <end position="81"/>
    </location>
</feature>
<organism evidence="2 3">
    <name type="scientific">Schistosoma mattheei</name>
    <dbReference type="NCBI Taxonomy" id="31246"/>
    <lineage>
        <taxon>Eukaryota</taxon>
        <taxon>Metazoa</taxon>
        <taxon>Spiralia</taxon>
        <taxon>Lophotrochozoa</taxon>
        <taxon>Platyhelminthes</taxon>
        <taxon>Trematoda</taxon>
        <taxon>Digenea</taxon>
        <taxon>Strigeidida</taxon>
        <taxon>Schistosomatoidea</taxon>
        <taxon>Schistosomatidae</taxon>
        <taxon>Schistosoma</taxon>
    </lineage>
</organism>
<accession>A0A183NNI7</accession>
<name>A0A183NNI7_9TREM</name>
<protein>
    <submittedName>
        <fullName evidence="2">Uncharacterized protein</fullName>
    </submittedName>
</protein>
<evidence type="ECO:0000313" key="3">
    <source>
        <dbReference type="Proteomes" id="UP000269396"/>
    </source>
</evidence>
<evidence type="ECO:0000313" key="2">
    <source>
        <dbReference type="EMBL" id="VDO97973.1"/>
    </source>
</evidence>
<reference evidence="2 3" key="1">
    <citation type="submission" date="2018-11" db="EMBL/GenBank/DDBJ databases">
        <authorList>
            <consortium name="Pathogen Informatics"/>
        </authorList>
    </citation>
    <scope>NUCLEOTIDE SEQUENCE [LARGE SCALE GENOMIC DNA]</scope>
    <source>
        <strain>Denwood</strain>
        <strain evidence="3">Zambia</strain>
    </source>
</reference>
<dbReference type="EMBL" id="UZAL01007306">
    <property type="protein sequence ID" value="VDO97973.1"/>
    <property type="molecule type" value="Genomic_DNA"/>
</dbReference>